<feature type="compositionally biased region" description="Low complexity" evidence="2">
    <location>
        <begin position="22"/>
        <end position="33"/>
    </location>
</feature>
<keyword evidence="1" id="KW-0479">Metal-binding</keyword>
<organism evidence="4 5">
    <name type="scientific">Ophiobolus disseminans</name>
    <dbReference type="NCBI Taxonomy" id="1469910"/>
    <lineage>
        <taxon>Eukaryota</taxon>
        <taxon>Fungi</taxon>
        <taxon>Dikarya</taxon>
        <taxon>Ascomycota</taxon>
        <taxon>Pezizomycotina</taxon>
        <taxon>Dothideomycetes</taxon>
        <taxon>Pleosporomycetidae</taxon>
        <taxon>Pleosporales</taxon>
        <taxon>Pleosporineae</taxon>
        <taxon>Phaeosphaeriaceae</taxon>
        <taxon>Ophiobolus</taxon>
    </lineage>
</organism>
<feature type="compositionally biased region" description="Basic and acidic residues" evidence="2">
    <location>
        <begin position="154"/>
        <end position="168"/>
    </location>
</feature>
<evidence type="ECO:0000256" key="1">
    <source>
        <dbReference type="PROSITE-ProRule" id="PRU00047"/>
    </source>
</evidence>
<dbReference type="InterPro" id="IPR001878">
    <property type="entry name" value="Znf_CCHC"/>
</dbReference>
<dbReference type="SUPFAM" id="SSF57756">
    <property type="entry name" value="Retrovirus zinc finger-like domains"/>
    <property type="match status" value="1"/>
</dbReference>
<feature type="domain" description="CCHC-type" evidence="3">
    <location>
        <begin position="237"/>
        <end position="251"/>
    </location>
</feature>
<dbReference type="GO" id="GO:0003676">
    <property type="term" value="F:nucleic acid binding"/>
    <property type="evidence" value="ECO:0007669"/>
    <property type="project" value="InterPro"/>
</dbReference>
<evidence type="ECO:0000313" key="5">
    <source>
        <dbReference type="Proteomes" id="UP000799424"/>
    </source>
</evidence>
<reference evidence="4" key="1">
    <citation type="journal article" date="2020" name="Stud. Mycol.">
        <title>101 Dothideomycetes genomes: a test case for predicting lifestyles and emergence of pathogens.</title>
        <authorList>
            <person name="Haridas S."/>
            <person name="Albert R."/>
            <person name="Binder M."/>
            <person name="Bloem J."/>
            <person name="Labutti K."/>
            <person name="Salamov A."/>
            <person name="Andreopoulos B."/>
            <person name="Baker S."/>
            <person name="Barry K."/>
            <person name="Bills G."/>
            <person name="Bluhm B."/>
            <person name="Cannon C."/>
            <person name="Castanera R."/>
            <person name="Culley D."/>
            <person name="Daum C."/>
            <person name="Ezra D."/>
            <person name="Gonzalez J."/>
            <person name="Henrissat B."/>
            <person name="Kuo A."/>
            <person name="Liang C."/>
            <person name="Lipzen A."/>
            <person name="Lutzoni F."/>
            <person name="Magnuson J."/>
            <person name="Mondo S."/>
            <person name="Nolan M."/>
            <person name="Ohm R."/>
            <person name="Pangilinan J."/>
            <person name="Park H.-J."/>
            <person name="Ramirez L."/>
            <person name="Alfaro M."/>
            <person name="Sun H."/>
            <person name="Tritt A."/>
            <person name="Yoshinaga Y."/>
            <person name="Zwiers L.-H."/>
            <person name="Turgeon B."/>
            <person name="Goodwin S."/>
            <person name="Spatafora J."/>
            <person name="Crous P."/>
            <person name="Grigoriev I."/>
        </authorList>
    </citation>
    <scope>NUCLEOTIDE SEQUENCE</scope>
    <source>
        <strain evidence="4">CBS 113818</strain>
    </source>
</reference>
<sequence>MSSNTPKTMSSRLMTMKFMQRSASKATASSPSTPNGPPSKKVRLSSGRSAPGTPGTPDHVILQSALEAEEKKRQEALDKAAQHTGETKWVLSFHDPLDGKRQEALQVRQAGFAEIDADGDSSNDEEEAHPSRKTMRKTYGSGVKRKEKPVVFVKTEESEGEVDSHSGESSDDFDSDDPTAALIRETRREVAAEKRKGREPKSQQGRSPNGDMSLHGLSSLSGDRGAPKERNLSNVECFRCGQTGHLQTSCPTPRGGAGRGRGRGRGRR</sequence>
<evidence type="ECO:0000256" key="2">
    <source>
        <dbReference type="SAM" id="MobiDB-lite"/>
    </source>
</evidence>
<name>A0A6A6ZZX8_9PLEO</name>
<dbReference type="Gene3D" id="4.10.60.10">
    <property type="entry name" value="Zinc finger, CCHC-type"/>
    <property type="match status" value="1"/>
</dbReference>
<keyword evidence="5" id="KW-1185">Reference proteome</keyword>
<keyword evidence="1" id="KW-0863">Zinc-finger</keyword>
<protein>
    <recommendedName>
        <fullName evidence="3">CCHC-type domain-containing protein</fullName>
    </recommendedName>
</protein>
<feature type="region of interest" description="Disordered" evidence="2">
    <location>
        <begin position="101"/>
        <end position="229"/>
    </location>
</feature>
<evidence type="ECO:0000313" key="4">
    <source>
        <dbReference type="EMBL" id="KAF2826622.1"/>
    </source>
</evidence>
<dbReference type="EMBL" id="MU006225">
    <property type="protein sequence ID" value="KAF2826622.1"/>
    <property type="molecule type" value="Genomic_DNA"/>
</dbReference>
<feature type="region of interest" description="Disordered" evidence="2">
    <location>
        <begin position="242"/>
        <end position="268"/>
    </location>
</feature>
<dbReference type="InterPro" id="IPR036875">
    <property type="entry name" value="Znf_CCHC_sf"/>
</dbReference>
<accession>A0A6A6ZZX8</accession>
<dbReference type="Proteomes" id="UP000799424">
    <property type="component" value="Unassembled WGS sequence"/>
</dbReference>
<dbReference type="AlphaFoldDB" id="A0A6A6ZZX8"/>
<dbReference type="PROSITE" id="PS50158">
    <property type="entry name" value="ZF_CCHC"/>
    <property type="match status" value="1"/>
</dbReference>
<dbReference type="GO" id="GO:0008270">
    <property type="term" value="F:zinc ion binding"/>
    <property type="evidence" value="ECO:0007669"/>
    <property type="project" value="UniProtKB-KW"/>
</dbReference>
<feature type="region of interest" description="Disordered" evidence="2">
    <location>
        <begin position="1"/>
        <end position="86"/>
    </location>
</feature>
<feature type="compositionally biased region" description="Basic and acidic residues" evidence="2">
    <location>
        <begin position="68"/>
        <end position="81"/>
    </location>
</feature>
<dbReference type="Pfam" id="PF00098">
    <property type="entry name" value="zf-CCHC"/>
    <property type="match status" value="1"/>
</dbReference>
<feature type="compositionally biased region" description="Acidic residues" evidence="2">
    <location>
        <begin position="115"/>
        <end position="127"/>
    </location>
</feature>
<proteinExistence type="predicted"/>
<dbReference type="OrthoDB" id="427960at2759"/>
<dbReference type="SMART" id="SM00343">
    <property type="entry name" value="ZnF_C2HC"/>
    <property type="match status" value="1"/>
</dbReference>
<gene>
    <name evidence="4" type="ORF">CC86DRAFT_322170</name>
</gene>
<evidence type="ECO:0000259" key="3">
    <source>
        <dbReference type="PROSITE" id="PS50158"/>
    </source>
</evidence>
<keyword evidence="1" id="KW-0862">Zinc</keyword>
<feature type="compositionally biased region" description="Polar residues" evidence="2">
    <location>
        <begin position="1"/>
        <end position="13"/>
    </location>
</feature>
<feature type="compositionally biased region" description="Basic and acidic residues" evidence="2">
    <location>
        <begin position="184"/>
        <end position="201"/>
    </location>
</feature>